<dbReference type="GeneID" id="63690044"/>
<feature type="region of interest" description="Disordered" evidence="5">
    <location>
        <begin position="1"/>
        <end position="20"/>
    </location>
</feature>
<protein>
    <submittedName>
        <fullName evidence="8">MFS general substrate transporter</fullName>
    </submittedName>
</protein>
<name>M5G2L5_DACPD</name>
<feature type="transmembrane region" description="Helical" evidence="6">
    <location>
        <begin position="202"/>
        <end position="222"/>
    </location>
</feature>
<dbReference type="GO" id="GO:0005886">
    <property type="term" value="C:plasma membrane"/>
    <property type="evidence" value="ECO:0007669"/>
    <property type="project" value="TreeGrafter"/>
</dbReference>
<proteinExistence type="predicted"/>
<evidence type="ECO:0000256" key="5">
    <source>
        <dbReference type="SAM" id="MobiDB-lite"/>
    </source>
</evidence>
<evidence type="ECO:0000313" key="9">
    <source>
        <dbReference type="Proteomes" id="UP000030653"/>
    </source>
</evidence>
<evidence type="ECO:0000313" key="8">
    <source>
        <dbReference type="EMBL" id="EJU02934.1"/>
    </source>
</evidence>
<dbReference type="STRING" id="1858805.M5G2L5"/>
<dbReference type="HOGENOM" id="CLU_008455_8_0_1"/>
<evidence type="ECO:0000256" key="2">
    <source>
        <dbReference type="ARBA" id="ARBA00022692"/>
    </source>
</evidence>
<dbReference type="EMBL" id="JH795860">
    <property type="protein sequence ID" value="EJU02934.1"/>
    <property type="molecule type" value="Genomic_DNA"/>
</dbReference>
<dbReference type="InterPro" id="IPR036259">
    <property type="entry name" value="MFS_trans_sf"/>
</dbReference>
<organism evidence="8 9">
    <name type="scientific">Dacryopinax primogenitus (strain DJM 731)</name>
    <name type="common">Brown rot fungus</name>
    <dbReference type="NCBI Taxonomy" id="1858805"/>
    <lineage>
        <taxon>Eukaryota</taxon>
        <taxon>Fungi</taxon>
        <taxon>Dikarya</taxon>
        <taxon>Basidiomycota</taxon>
        <taxon>Agaricomycotina</taxon>
        <taxon>Dacrymycetes</taxon>
        <taxon>Dacrymycetales</taxon>
        <taxon>Dacrymycetaceae</taxon>
        <taxon>Dacryopinax</taxon>
    </lineage>
</organism>
<dbReference type="Proteomes" id="UP000030653">
    <property type="component" value="Unassembled WGS sequence"/>
</dbReference>
<keyword evidence="4 6" id="KW-0472">Membrane</keyword>
<keyword evidence="3 6" id="KW-1133">Transmembrane helix</keyword>
<comment type="subcellular location">
    <subcellularLocation>
        <location evidence="1">Membrane</location>
        <topology evidence="1">Multi-pass membrane protein</topology>
    </subcellularLocation>
</comment>
<dbReference type="InterPro" id="IPR011701">
    <property type="entry name" value="MFS"/>
</dbReference>
<sequence>MQSSSLPIDGQEPEKEHTRVTTVDEANVPDIYDRFSPARKMIVVFIVAWSALLAPFASSAFLPSIPQIARDLHTSESVINYSVCVYLVVIAFAPLVWSRASTYYGRRPVYLASMPIFVLGSVGVAESRTLAELMITRVIQGTGASSVLSIGAGSIGDIYRPTERGRAMGWYLAGAQFGPPLAPVVGGLMTEYVQGARGTWRAFQYLLAGMGLATFLLIFCFLPETAHQTESSRMKSAQSSRTEDRARLQLRQILAATNPLQPLAMLKHPNVALITVNSAFVMLTTYLLITLVQGPRFHITNAAVNGCLYLAQGTGNVVGSYITGYISDSTVHKWIALRAGERVSEDRLEASYWAGVGATPLTLLAAGFLMQFWTTYPGLALCLVALFLNGIALIGVLAVCNTYLVDSNQARSTEAVAANNCIRYLASAGASAGVLPLMQSIGIAPTNAIAAVIAWAGFICVWIVRRRAPRI</sequence>
<reference evidence="8 9" key="1">
    <citation type="journal article" date="2012" name="Science">
        <title>The Paleozoic origin of enzymatic lignin decomposition reconstructed from 31 fungal genomes.</title>
        <authorList>
            <person name="Floudas D."/>
            <person name="Binder M."/>
            <person name="Riley R."/>
            <person name="Barry K."/>
            <person name="Blanchette R.A."/>
            <person name="Henrissat B."/>
            <person name="Martinez A.T."/>
            <person name="Otillar R."/>
            <person name="Spatafora J.W."/>
            <person name="Yadav J.S."/>
            <person name="Aerts A."/>
            <person name="Benoit I."/>
            <person name="Boyd A."/>
            <person name="Carlson A."/>
            <person name="Copeland A."/>
            <person name="Coutinho P.M."/>
            <person name="de Vries R.P."/>
            <person name="Ferreira P."/>
            <person name="Findley K."/>
            <person name="Foster B."/>
            <person name="Gaskell J."/>
            <person name="Glotzer D."/>
            <person name="Gorecki P."/>
            <person name="Heitman J."/>
            <person name="Hesse C."/>
            <person name="Hori C."/>
            <person name="Igarashi K."/>
            <person name="Jurgens J.A."/>
            <person name="Kallen N."/>
            <person name="Kersten P."/>
            <person name="Kohler A."/>
            <person name="Kuees U."/>
            <person name="Kumar T.K.A."/>
            <person name="Kuo A."/>
            <person name="LaButti K."/>
            <person name="Larrondo L.F."/>
            <person name="Lindquist E."/>
            <person name="Ling A."/>
            <person name="Lombard V."/>
            <person name="Lucas S."/>
            <person name="Lundell T."/>
            <person name="Martin R."/>
            <person name="McLaughlin D.J."/>
            <person name="Morgenstern I."/>
            <person name="Morin E."/>
            <person name="Murat C."/>
            <person name="Nagy L.G."/>
            <person name="Nolan M."/>
            <person name="Ohm R.A."/>
            <person name="Patyshakuliyeva A."/>
            <person name="Rokas A."/>
            <person name="Ruiz-Duenas F.J."/>
            <person name="Sabat G."/>
            <person name="Salamov A."/>
            <person name="Samejima M."/>
            <person name="Schmutz J."/>
            <person name="Slot J.C."/>
            <person name="St John F."/>
            <person name="Stenlid J."/>
            <person name="Sun H."/>
            <person name="Sun S."/>
            <person name="Syed K."/>
            <person name="Tsang A."/>
            <person name="Wiebenga A."/>
            <person name="Young D."/>
            <person name="Pisabarro A."/>
            <person name="Eastwood D.C."/>
            <person name="Martin F."/>
            <person name="Cullen D."/>
            <person name="Grigoriev I.V."/>
            <person name="Hibbett D.S."/>
        </authorList>
    </citation>
    <scope>NUCLEOTIDE SEQUENCE [LARGE SCALE GENOMIC DNA]</scope>
    <source>
        <strain evidence="8 9">DJM-731 SS1</strain>
    </source>
</reference>
<feature type="transmembrane region" description="Helical" evidence="6">
    <location>
        <begin position="42"/>
        <end position="66"/>
    </location>
</feature>
<dbReference type="InterPro" id="IPR020846">
    <property type="entry name" value="MFS_dom"/>
</dbReference>
<keyword evidence="2 6" id="KW-0812">Transmembrane</keyword>
<dbReference type="AlphaFoldDB" id="M5G2L5"/>
<keyword evidence="9" id="KW-1185">Reference proteome</keyword>
<feature type="transmembrane region" description="Helical" evidence="6">
    <location>
        <begin position="271"/>
        <end position="289"/>
    </location>
</feature>
<dbReference type="PANTHER" id="PTHR23502">
    <property type="entry name" value="MAJOR FACILITATOR SUPERFAMILY"/>
    <property type="match status" value="1"/>
</dbReference>
<dbReference type="GO" id="GO:0022857">
    <property type="term" value="F:transmembrane transporter activity"/>
    <property type="evidence" value="ECO:0007669"/>
    <property type="project" value="InterPro"/>
</dbReference>
<evidence type="ECO:0000256" key="6">
    <source>
        <dbReference type="SAM" id="Phobius"/>
    </source>
</evidence>
<dbReference type="PROSITE" id="PS50850">
    <property type="entry name" value="MFS"/>
    <property type="match status" value="1"/>
</dbReference>
<evidence type="ECO:0000259" key="7">
    <source>
        <dbReference type="PROSITE" id="PS50850"/>
    </source>
</evidence>
<dbReference type="PANTHER" id="PTHR23502:SF64">
    <property type="entry name" value="TRANSPORTER, PUTATIVE (AFU_ORTHOLOGUE AFUA_3G11760)-RELATED"/>
    <property type="match status" value="1"/>
</dbReference>
<dbReference type="OMA" id="MINERGF"/>
<dbReference type="OrthoDB" id="3066029at2759"/>
<evidence type="ECO:0000256" key="4">
    <source>
        <dbReference type="ARBA" id="ARBA00023136"/>
    </source>
</evidence>
<dbReference type="SUPFAM" id="SSF103473">
    <property type="entry name" value="MFS general substrate transporter"/>
    <property type="match status" value="1"/>
</dbReference>
<dbReference type="Pfam" id="PF07690">
    <property type="entry name" value="MFS_1"/>
    <property type="match status" value="1"/>
</dbReference>
<feature type="transmembrane region" description="Helical" evidence="6">
    <location>
        <begin position="441"/>
        <end position="464"/>
    </location>
</feature>
<feature type="transmembrane region" description="Helical" evidence="6">
    <location>
        <begin position="380"/>
        <end position="404"/>
    </location>
</feature>
<accession>M5G2L5</accession>
<dbReference type="RefSeq" id="XP_040629828.1">
    <property type="nucleotide sequence ID" value="XM_040774982.1"/>
</dbReference>
<feature type="domain" description="Major facilitator superfamily (MFS) profile" evidence="7">
    <location>
        <begin position="43"/>
        <end position="469"/>
    </location>
</feature>
<evidence type="ECO:0000256" key="1">
    <source>
        <dbReference type="ARBA" id="ARBA00004141"/>
    </source>
</evidence>
<feature type="transmembrane region" description="Helical" evidence="6">
    <location>
        <begin position="352"/>
        <end position="373"/>
    </location>
</feature>
<dbReference type="Gene3D" id="1.20.1250.20">
    <property type="entry name" value="MFS general substrate transporter like domains"/>
    <property type="match status" value="1"/>
</dbReference>
<gene>
    <name evidence="8" type="ORF">DACRYDRAFT_50258</name>
</gene>
<evidence type="ECO:0000256" key="3">
    <source>
        <dbReference type="ARBA" id="ARBA00022989"/>
    </source>
</evidence>
<feature type="transmembrane region" description="Helical" evidence="6">
    <location>
        <begin position="78"/>
        <end position="97"/>
    </location>
</feature>